<gene>
    <name evidence="2" type="ordered locus">MTR_3g448650</name>
</gene>
<dbReference type="Proteomes" id="UP000002051">
    <property type="component" value="Chromosome 3"/>
</dbReference>
<keyword evidence="2" id="KW-0238">DNA-binding</keyword>
<dbReference type="AlphaFoldDB" id="A0A072V5Y8"/>
<dbReference type="EnsemblPlants" id="KEH33595">
    <property type="protein sequence ID" value="KEH33595"/>
    <property type="gene ID" value="MTR_3g448650"/>
</dbReference>
<dbReference type="PANTHER" id="PTHR46328">
    <property type="entry name" value="FAR-RED IMPAIRED RESPONSIVE (FAR1) FAMILY PROTEIN-RELATED"/>
    <property type="match status" value="1"/>
</dbReference>
<reference evidence="2 4" key="2">
    <citation type="journal article" date="2014" name="BMC Genomics">
        <title>An improved genome release (version Mt4.0) for the model legume Medicago truncatula.</title>
        <authorList>
            <person name="Tang H."/>
            <person name="Krishnakumar V."/>
            <person name="Bidwell S."/>
            <person name="Rosen B."/>
            <person name="Chan A."/>
            <person name="Zhou S."/>
            <person name="Gentzbittel L."/>
            <person name="Childs K.L."/>
            <person name="Yandell M."/>
            <person name="Gundlach H."/>
            <person name="Mayer K.F."/>
            <person name="Schwartz D.C."/>
            <person name="Town C.D."/>
        </authorList>
    </citation>
    <scope>GENOME REANNOTATION</scope>
    <source>
        <strain evidence="2">A17</strain>
        <strain evidence="3 4">cv. Jemalong A17</strain>
    </source>
</reference>
<evidence type="ECO:0000313" key="4">
    <source>
        <dbReference type="Proteomes" id="UP000002051"/>
    </source>
</evidence>
<name>A0A072V5Y8_MEDTR</name>
<keyword evidence="4" id="KW-1185">Reference proteome</keyword>
<accession>A0A072V5Y8</accession>
<evidence type="ECO:0000313" key="3">
    <source>
        <dbReference type="EnsemblPlants" id="KEH33595"/>
    </source>
</evidence>
<proteinExistence type="predicted"/>
<reference evidence="2 4" key="1">
    <citation type="journal article" date="2011" name="Nature">
        <title>The Medicago genome provides insight into the evolution of rhizobial symbioses.</title>
        <authorList>
            <person name="Young N.D."/>
            <person name="Debelle F."/>
            <person name="Oldroyd G.E."/>
            <person name="Geurts R."/>
            <person name="Cannon S.B."/>
            <person name="Udvardi M.K."/>
            <person name="Benedito V.A."/>
            <person name="Mayer K.F."/>
            <person name="Gouzy J."/>
            <person name="Schoof H."/>
            <person name="Van de Peer Y."/>
            <person name="Proost S."/>
            <person name="Cook D.R."/>
            <person name="Meyers B.C."/>
            <person name="Spannagl M."/>
            <person name="Cheung F."/>
            <person name="De Mita S."/>
            <person name="Krishnakumar V."/>
            <person name="Gundlach H."/>
            <person name="Zhou S."/>
            <person name="Mudge J."/>
            <person name="Bharti A.K."/>
            <person name="Murray J.D."/>
            <person name="Naoumkina M.A."/>
            <person name="Rosen B."/>
            <person name="Silverstein K.A."/>
            <person name="Tang H."/>
            <person name="Rombauts S."/>
            <person name="Zhao P.X."/>
            <person name="Zhou P."/>
            <person name="Barbe V."/>
            <person name="Bardou P."/>
            <person name="Bechner M."/>
            <person name="Bellec A."/>
            <person name="Berger A."/>
            <person name="Berges H."/>
            <person name="Bidwell S."/>
            <person name="Bisseling T."/>
            <person name="Choisne N."/>
            <person name="Couloux A."/>
            <person name="Denny R."/>
            <person name="Deshpande S."/>
            <person name="Dai X."/>
            <person name="Doyle J.J."/>
            <person name="Dudez A.M."/>
            <person name="Farmer A.D."/>
            <person name="Fouteau S."/>
            <person name="Franken C."/>
            <person name="Gibelin C."/>
            <person name="Gish J."/>
            <person name="Goldstein S."/>
            <person name="Gonzalez A.J."/>
            <person name="Green P.J."/>
            <person name="Hallab A."/>
            <person name="Hartog M."/>
            <person name="Hua A."/>
            <person name="Humphray S.J."/>
            <person name="Jeong D.H."/>
            <person name="Jing Y."/>
            <person name="Jocker A."/>
            <person name="Kenton S.M."/>
            <person name="Kim D.J."/>
            <person name="Klee K."/>
            <person name="Lai H."/>
            <person name="Lang C."/>
            <person name="Lin S."/>
            <person name="Macmil S.L."/>
            <person name="Magdelenat G."/>
            <person name="Matthews L."/>
            <person name="McCorrison J."/>
            <person name="Monaghan E.L."/>
            <person name="Mun J.H."/>
            <person name="Najar F.Z."/>
            <person name="Nicholson C."/>
            <person name="Noirot C."/>
            <person name="O'Bleness M."/>
            <person name="Paule C.R."/>
            <person name="Poulain J."/>
            <person name="Prion F."/>
            <person name="Qin B."/>
            <person name="Qu C."/>
            <person name="Retzel E.F."/>
            <person name="Riddle C."/>
            <person name="Sallet E."/>
            <person name="Samain S."/>
            <person name="Samson N."/>
            <person name="Sanders I."/>
            <person name="Saurat O."/>
            <person name="Scarpelli C."/>
            <person name="Schiex T."/>
            <person name="Segurens B."/>
            <person name="Severin A.J."/>
            <person name="Sherrier D.J."/>
            <person name="Shi R."/>
            <person name="Sims S."/>
            <person name="Singer S.R."/>
            <person name="Sinharoy S."/>
            <person name="Sterck L."/>
            <person name="Viollet A."/>
            <person name="Wang B.B."/>
            <person name="Wang K."/>
            <person name="Wang M."/>
            <person name="Wang X."/>
            <person name="Warfsmann J."/>
            <person name="Weissenbach J."/>
            <person name="White D.D."/>
            <person name="White J.D."/>
            <person name="Wiley G.B."/>
            <person name="Wincker P."/>
            <person name="Xing Y."/>
            <person name="Yang L."/>
            <person name="Yao Z."/>
            <person name="Ying F."/>
            <person name="Zhai J."/>
            <person name="Zhou L."/>
            <person name="Zuber A."/>
            <person name="Denarie J."/>
            <person name="Dixon R.A."/>
            <person name="May G.D."/>
            <person name="Schwartz D.C."/>
            <person name="Rogers J."/>
            <person name="Quetier F."/>
            <person name="Town C.D."/>
            <person name="Roe B.A."/>
        </authorList>
    </citation>
    <scope>NUCLEOTIDE SEQUENCE [LARGE SCALE GENOMIC DNA]</scope>
    <source>
        <strain evidence="2">A17</strain>
        <strain evidence="3 4">cv. Jemalong A17</strain>
    </source>
</reference>
<organism evidence="2 4">
    <name type="scientific">Medicago truncatula</name>
    <name type="common">Barrel medic</name>
    <name type="synonym">Medicago tribuloides</name>
    <dbReference type="NCBI Taxonomy" id="3880"/>
    <lineage>
        <taxon>Eukaryota</taxon>
        <taxon>Viridiplantae</taxon>
        <taxon>Streptophyta</taxon>
        <taxon>Embryophyta</taxon>
        <taxon>Tracheophyta</taxon>
        <taxon>Spermatophyta</taxon>
        <taxon>Magnoliopsida</taxon>
        <taxon>eudicotyledons</taxon>
        <taxon>Gunneridae</taxon>
        <taxon>Pentapetalae</taxon>
        <taxon>rosids</taxon>
        <taxon>fabids</taxon>
        <taxon>Fabales</taxon>
        <taxon>Fabaceae</taxon>
        <taxon>Papilionoideae</taxon>
        <taxon>50 kb inversion clade</taxon>
        <taxon>NPAAA clade</taxon>
        <taxon>Hologalegina</taxon>
        <taxon>IRL clade</taxon>
        <taxon>Trifolieae</taxon>
        <taxon>Medicago</taxon>
    </lineage>
</organism>
<evidence type="ECO:0000313" key="2">
    <source>
        <dbReference type="EMBL" id="KEH33595.1"/>
    </source>
</evidence>
<reference evidence="3" key="3">
    <citation type="submission" date="2015-04" db="UniProtKB">
        <authorList>
            <consortium name="EnsemblPlants"/>
        </authorList>
    </citation>
    <scope>IDENTIFICATION</scope>
    <source>
        <strain evidence="3">cv. Jemalong A17</strain>
    </source>
</reference>
<dbReference type="GO" id="GO:0003677">
    <property type="term" value="F:DNA binding"/>
    <property type="evidence" value="ECO:0007669"/>
    <property type="project" value="UniProtKB-KW"/>
</dbReference>
<dbReference type="EMBL" id="CM001219">
    <property type="protein sequence ID" value="KEH33595.1"/>
    <property type="molecule type" value="Genomic_DNA"/>
</dbReference>
<dbReference type="Pfam" id="PF03101">
    <property type="entry name" value="FAR1"/>
    <property type="match status" value="1"/>
</dbReference>
<evidence type="ECO:0000259" key="1">
    <source>
        <dbReference type="Pfam" id="PF03101"/>
    </source>
</evidence>
<dbReference type="HOGENOM" id="CLU_1498458_0_0_1"/>
<dbReference type="PANTHER" id="PTHR46328:SF26">
    <property type="entry name" value="FAR1 DNA-BINDING DOMAIN PROTEIN"/>
    <property type="match status" value="1"/>
</dbReference>
<feature type="domain" description="FAR1" evidence="1">
    <location>
        <begin position="96"/>
        <end position="174"/>
    </location>
</feature>
<sequence length="180" mass="21247">MTTNVRTRCPLTWTSKKRSTNEPPYMTCYNSNDEQILSSSENTSQFMEFGDIESDMKVGFGFAIEGMEDIGKIDFKKLNASDVMKFHFPNIAVAYTFYNWYARMNGFSARRSKVRRNKNNEIIQQIFVCYRQGFREKKLENNKIRKREARADTRCGCDQNAYKTRLKNKSVEAWRTKRYA</sequence>
<dbReference type="InterPro" id="IPR004330">
    <property type="entry name" value="FAR1_DNA_bnd_dom"/>
</dbReference>
<protein>
    <submittedName>
        <fullName evidence="2">FAR1 DNA-binding domain protein</fullName>
    </submittedName>
</protein>